<proteinExistence type="predicted"/>
<dbReference type="Pfam" id="PF00651">
    <property type="entry name" value="BTB"/>
    <property type="match status" value="1"/>
</dbReference>
<name>A0AAW1XIL1_RUBAR</name>
<dbReference type="InterPro" id="IPR043454">
    <property type="entry name" value="NPH3/RPT2-like"/>
</dbReference>
<reference evidence="3 4" key="1">
    <citation type="journal article" date="2023" name="G3 (Bethesda)">
        <title>A chromosome-length genome assembly and annotation of blackberry (Rubus argutus, cv. 'Hillquist').</title>
        <authorList>
            <person name="Bruna T."/>
            <person name="Aryal R."/>
            <person name="Dudchenko O."/>
            <person name="Sargent D.J."/>
            <person name="Mead D."/>
            <person name="Buti M."/>
            <person name="Cavallini A."/>
            <person name="Hytonen T."/>
            <person name="Andres J."/>
            <person name="Pham M."/>
            <person name="Weisz D."/>
            <person name="Mascagni F."/>
            <person name="Usai G."/>
            <person name="Natali L."/>
            <person name="Bassil N."/>
            <person name="Fernandez G.E."/>
            <person name="Lomsadze A."/>
            <person name="Armour M."/>
            <person name="Olukolu B."/>
            <person name="Poorten T."/>
            <person name="Britton C."/>
            <person name="Davik J."/>
            <person name="Ashrafi H."/>
            <person name="Aiden E.L."/>
            <person name="Borodovsky M."/>
            <person name="Worthington M."/>
        </authorList>
    </citation>
    <scope>NUCLEOTIDE SEQUENCE [LARGE SCALE GENOMIC DNA]</scope>
    <source>
        <strain evidence="3">PI 553951</strain>
    </source>
</reference>
<dbReference type="Proteomes" id="UP001457282">
    <property type="component" value="Unassembled WGS sequence"/>
</dbReference>
<evidence type="ECO:0000259" key="2">
    <source>
        <dbReference type="PROSITE" id="PS50097"/>
    </source>
</evidence>
<dbReference type="InterPro" id="IPR000210">
    <property type="entry name" value="BTB/POZ_dom"/>
</dbReference>
<dbReference type="AlphaFoldDB" id="A0AAW1XIL1"/>
<evidence type="ECO:0000313" key="3">
    <source>
        <dbReference type="EMBL" id="KAK9936171.1"/>
    </source>
</evidence>
<protein>
    <recommendedName>
        <fullName evidence="2">BTB domain-containing protein</fullName>
    </recommendedName>
</protein>
<dbReference type="InterPro" id="IPR011333">
    <property type="entry name" value="SKP1/BTB/POZ_sf"/>
</dbReference>
<evidence type="ECO:0000256" key="1">
    <source>
        <dbReference type="ARBA" id="ARBA00004906"/>
    </source>
</evidence>
<organism evidence="3 4">
    <name type="scientific">Rubus argutus</name>
    <name type="common">Southern blackberry</name>
    <dbReference type="NCBI Taxonomy" id="59490"/>
    <lineage>
        <taxon>Eukaryota</taxon>
        <taxon>Viridiplantae</taxon>
        <taxon>Streptophyta</taxon>
        <taxon>Embryophyta</taxon>
        <taxon>Tracheophyta</taxon>
        <taxon>Spermatophyta</taxon>
        <taxon>Magnoliopsida</taxon>
        <taxon>eudicotyledons</taxon>
        <taxon>Gunneridae</taxon>
        <taxon>Pentapetalae</taxon>
        <taxon>rosids</taxon>
        <taxon>fabids</taxon>
        <taxon>Rosales</taxon>
        <taxon>Rosaceae</taxon>
        <taxon>Rosoideae</taxon>
        <taxon>Rosoideae incertae sedis</taxon>
        <taxon>Rubus</taxon>
    </lineage>
</organism>
<dbReference type="PANTHER" id="PTHR32370">
    <property type="entry name" value="OS12G0117600 PROTEIN"/>
    <property type="match status" value="1"/>
</dbReference>
<gene>
    <name evidence="3" type="ORF">M0R45_013028</name>
</gene>
<dbReference type="SUPFAM" id="SSF54695">
    <property type="entry name" value="POZ domain"/>
    <property type="match status" value="1"/>
</dbReference>
<dbReference type="SMART" id="SM00225">
    <property type="entry name" value="BTB"/>
    <property type="match status" value="1"/>
</dbReference>
<accession>A0AAW1XIL1</accession>
<comment type="pathway">
    <text evidence="1">Protein modification; protein ubiquitination.</text>
</comment>
<comment type="caution">
    <text evidence="3">The sequence shown here is derived from an EMBL/GenBank/DDBJ whole genome shotgun (WGS) entry which is preliminary data.</text>
</comment>
<keyword evidence="4" id="KW-1185">Reference proteome</keyword>
<evidence type="ECO:0000313" key="4">
    <source>
        <dbReference type="Proteomes" id="UP001457282"/>
    </source>
</evidence>
<dbReference type="PROSITE" id="PS50097">
    <property type="entry name" value="BTB"/>
    <property type="match status" value="1"/>
</dbReference>
<dbReference type="EMBL" id="JBEDUW010000003">
    <property type="protein sequence ID" value="KAK9936171.1"/>
    <property type="molecule type" value="Genomic_DNA"/>
</dbReference>
<sequence>MEMCCDLQVDVNGEEVFMVNKKTLASFSCRFSKLFGKTMGATSLKVIFHDFPGGAEGFELMTRFCYNNGATEITPSDIVLLYCIADFMEMDGDILLQARNSLQGISSWTWSELLVALKQCQDLLPALNSSLILQEVLDCIIGKLSCPFVSTPYGTTSSENSSNVQFSSVTRNTYSLQSNSSPKHGGLKT</sequence>
<feature type="domain" description="BTB" evidence="2">
    <location>
        <begin position="5"/>
        <end position="68"/>
    </location>
</feature>
<dbReference type="Gene3D" id="3.30.710.10">
    <property type="entry name" value="Potassium Channel Kv1.1, Chain A"/>
    <property type="match status" value="1"/>
</dbReference>